<evidence type="ECO:0000256" key="6">
    <source>
        <dbReference type="ARBA" id="ARBA00038255"/>
    </source>
</evidence>
<dbReference type="Gene3D" id="2.130.10.10">
    <property type="entry name" value="YVTN repeat-like/Quinoprotein amine dehydrogenase"/>
    <property type="match status" value="1"/>
</dbReference>
<dbReference type="SUPFAM" id="SSF50978">
    <property type="entry name" value="WD40 repeat-like"/>
    <property type="match status" value="1"/>
</dbReference>
<evidence type="ECO:0000256" key="5">
    <source>
        <dbReference type="ARBA" id="ARBA00022737"/>
    </source>
</evidence>
<dbReference type="InterPro" id="IPR001680">
    <property type="entry name" value="WD40_rpt"/>
</dbReference>
<dbReference type="GO" id="GO:0005737">
    <property type="term" value="C:cytoplasm"/>
    <property type="evidence" value="ECO:0007669"/>
    <property type="project" value="UniProtKB-SubCell"/>
</dbReference>
<keyword evidence="4" id="KW-0819">tRNA processing</keyword>
<dbReference type="InterPro" id="IPR051973">
    <property type="entry name" value="tRNA_Anticodon_Mtase-Reg"/>
</dbReference>
<dbReference type="PROSITE" id="PS50082">
    <property type="entry name" value="WD_REPEATS_2"/>
    <property type="match status" value="1"/>
</dbReference>
<dbReference type="PANTHER" id="PTHR14344:SF3">
    <property type="entry name" value="WD REPEAT-CONTAINING PROTEIN 6"/>
    <property type="match status" value="1"/>
</dbReference>
<evidence type="ECO:0000256" key="3">
    <source>
        <dbReference type="ARBA" id="ARBA00022574"/>
    </source>
</evidence>
<keyword evidence="2" id="KW-0963">Cytoplasm</keyword>
<dbReference type="EMBL" id="WTPW01003386">
    <property type="protein sequence ID" value="KAF0344304.1"/>
    <property type="molecule type" value="Genomic_DNA"/>
</dbReference>
<dbReference type="SMART" id="SM00320">
    <property type="entry name" value="WD40"/>
    <property type="match status" value="2"/>
</dbReference>
<comment type="caution">
    <text evidence="8">The sequence shown here is derived from an EMBL/GenBank/DDBJ whole genome shotgun (WGS) entry which is preliminary data.</text>
</comment>
<keyword evidence="5" id="KW-0677">Repeat</keyword>
<dbReference type="PROSITE" id="PS50294">
    <property type="entry name" value="WD_REPEATS_REGION"/>
    <property type="match status" value="1"/>
</dbReference>
<evidence type="ECO:0000313" key="8">
    <source>
        <dbReference type="EMBL" id="KAF0344304.1"/>
    </source>
</evidence>
<comment type="similarity">
    <text evidence="6">Belongs to the WD repeat WDR6 family.</text>
</comment>
<protein>
    <submittedName>
        <fullName evidence="8">WD40 repeat-like protein</fullName>
    </submittedName>
</protein>
<evidence type="ECO:0000256" key="7">
    <source>
        <dbReference type="PROSITE-ProRule" id="PRU00221"/>
    </source>
</evidence>
<gene>
    <name evidence="8" type="ORF">F8M41_015944</name>
</gene>
<evidence type="ECO:0000256" key="1">
    <source>
        <dbReference type="ARBA" id="ARBA00004496"/>
    </source>
</evidence>
<sequence length="151" mass="17379">MRRVEGSVFGVRFNDDGKVIASVSDDRTIRVWKITNDNPKPLILYGHIARIWDCFILNDHFISISEDSTCRVWHNRISRNMNDNDISDVDCLACWKGHVDSEKDLVKITLPSVNTYIQLNESNQIPLPSREHVRNFVLVDYCTIVIATNFG</sequence>
<dbReference type="InterPro" id="IPR036322">
    <property type="entry name" value="WD40_repeat_dom_sf"/>
</dbReference>
<evidence type="ECO:0000256" key="2">
    <source>
        <dbReference type="ARBA" id="ARBA00022490"/>
    </source>
</evidence>
<feature type="repeat" description="WD" evidence="7">
    <location>
        <begin position="1"/>
        <end position="36"/>
    </location>
</feature>
<dbReference type="OrthoDB" id="5594999at2759"/>
<dbReference type="AlphaFoldDB" id="A0A8H3WUY2"/>
<reference evidence="8 9" key="1">
    <citation type="journal article" date="2019" name="Environ. Microbiol.">
        <title>At the nexus of three kingdoms: the genome of the mycorrhizal fungus Gigaspora margarita provides insights into plant, endobacterial and fungal interactions.</title>
        <authorList>
            <person name="Venice F."/>
            <person name="Ghignone S."/>
            <person name="Salvioli di Fossalunga A."/>
            <person name="Amselem J."/>
            <person name="Novero M."/>
            <person name="Xianan X."/>
            <person name="Sedzielewska Toro K."/>
            <person name="Morin E."/>
            <person name="Lipzen A."/>
            <person name="Grigoriev I.V."/>
            <person name="Henrissat B."/>
            <person name="Martin F.M."/>
            <person name="Bonfante P."/>
        </authorList>
    </citation>
    <scope>NUCLEOTIDE SEQUENCE [LARGE SCALE GENOMIC DNA]</scope>
    <source>
        <strain evidence="8 9">BEG34</strain>
    </source>
</reference>
<dbReference type="Pfam" id="PF00400">
    <property type="entry name" value="WD40"/>
    <property type="match status" value="2"/>
</dbReference>
<dbReference type="Proteomes" id="UP000439903">
    <property type="component" value="Unassembled WGS sequence"/>
</dbReference>
<accession>A0A8H3WUY2</accession>
<dbReference type="InterPro" id="IPR015943">
    <property type="entry name" value="WD40/YVTN_repeat-like_dom_sf"/>
</dbReference>
<evidence type="ECO:0000313" key="9">
    <source>
        <dbReference type="Proteomes" id="UP000439903"/>
    </source>
</evidence>
<proteinExistence type="inferred from homology"/>
<evidence type="ECO:0000256" key="4">
    <source>
        <dbReference type="ARBA" id="ARBA00022694"/>
    </source>
</evidence>
<dbReference type="PANTHER" id="PTHR14344">
    <property type="entry name" value="WD REPEAT PROTEIN"/>
    <property type="match status" value="1"/>
</dbReference>
<name>A0A8H3WUY2_GIGMA</name>
<dbReference type="GO" id="GO:0030488">
    <property type="term" value="P:tRNA methylation"/>
    <property type="evidence" value="ECO:0007669"/>
    <property type="project" value="TreeGrafter"/>
</dbReference>
<comment type="subcellular location">
    <subcellularLocation>
        <location evidence="1">Cytoplasm</location>
    </subcellularLocation>
</comment>
<keyword evidence="3 7" id="KW-0853">WD repeat</keyword>
<keyword evidence="9" id="KW-1185">Reference proteome</keyword>
<organism evidence="8 9">
    <name type="scientific">Gigaspora margarita</name>
    <dbReference type="NCBI Taxonomy" id="4874"/>
    <lineage>
        <taxon>Eukaryota</taxon>
        <taxon>Fungi</taxon>
        <taxon>Fungi incertae sedis</taxon>
        <taxon>Mucoromycota</taxon>
        <taxon>Glomeromycotina</taxon>
        <taxon>Glomeromycetes</taxon>
        <taxon>Diversisporales</taxon>
        <taxon>Gigasporaceae</taxon>
        <taxon>Gigaspora</taxon>
    </lineage>
</organism>